<dbReference type="Proteomes" id="UP000008177">
    <property type="component" value="Unplaced contigs"/>
</dbReference>
<organism evidence="2 3">
    <name type="scientific">Botryotinia fuckeliana (strain T4)</name>
    <name type="common">Noble rot fungus</name>
    <name type="synonym">Botrytis cinerea</name>
    <dbReference type="NCBI Taxonomy" id="999810"/>
    <lineage>
        <taxon>Eukaryota</taxon>
        <taxon>Fungi</taxon>
        <taxon>Dikarya</taxon>
        <taxon>Ascomycota</taxon>
        <taxon>Pezizomycotina</taxon>
        <taxon>Leotiomycetes</taxon>
        <taxon>Helotiales</taxon>
        <taxon>Sclerotiniaceae</taxon>
        <taxon>Botrytis</taxon>
    </lineage>
</organism>
<evidence type="ECO:0000256" key="1">
    <source>
        <dbReference type="SAM" id="MobiDB-lite"/>
    </source>
</evidence>
<reference evidence="3" key="1">
    <citation type="journal article" date="2011" name="PLoS Genet.">
        <title>Genomic analysis of the necrotrophic fungal pathogens Sclerotinia sclerotiorum and Botrytis cinerea.</title>
        <authorList>
            <person name="Amselem J."/>
            <person name="Cuomo C.A."/>
            <person name="van Kan J.A."/>
            <person name="Viaud M."/>
            <person name="Benito E.P."/>
            <person name="Couloux A."/>
            <person name="Coutinho P.M."/>
            <person name="de Vries R.P."/>
            <person name="Dyer P.S."/>
            <person name="Fillinger S."/>
            <person name="Fournier E."/>
            <person name="Gout L."/>
            <person name="Hahn M."/>
            <person name="Kohn L."/>
            <person name="Lapalu N."/>
            <person name="Plummer K.M."/>
            <person name="Pradier J.M."/>
            <person name="Quevillon E."/>
            <person name="Sharon A."/>
            <person name="Simon A."/>
            <person name="ten Have A."/>
            <person name="Tudzynski B."/>
            <person name="Tudzynski P."/>
            <person name="Wincker P."/>
            <person name="Andrew M."/>
            <person name="Anthouard V."/>
            <person name="Beever R.E."/>
            <person name="Beffa R."/>
            <person name="Benoit I."/>
            <person name="Bouzid O."/>
            <person name="Brault B."/>
            <person name="Chen Z."/>
            <person name="Choquer M."/>
            <person name="Collemare J."/>
            <person name="Cotton P."/>
            <person name="Danchin E.G."/>
            <person name="Da Silva C."/>
            <person name="Gautier A."/>
            <person name="Giraud C."/>
            <person name="Giraud T."/>
            <person name="Gonzalez C."/>
            <person name="Grossetete S."/>
            <person name="Guldener U."/>
            <person name="Henrissat B."/>
            <person name="Howlett B.J."/>
            <person name="Kodira C."/>
            <person name="Kretschmer M."/>
            <person name="Lappartient A."/>
            <person name="Leroch M."/>
            <person name="Levis C."/>
            <person name="Mauceli E."/>
            <person name="Neuveglise C."/>
            <person name="Oeser B."/>
            <person name="Pearson M."/>
            <person name="Poulain J."/>
            <person name="Poussereau N."/>
            <person name="Quesneville H."/>
            <person name="Rascle C."/>
            <person name="Schumacher J."/>
            <person name="Segurens B."/>
            <person name="Sexton A."/>
            <person name="Silva E."/>
            <person name="Sirven C."/>
            <person name="Soanes D.M."/>
            <person name="Talbot N.J."/>
            <person name="Templeton M."/>
            <person name="Yandava C."/>
            <person name="Yarden O."/>
            <person name="Zeng Q."/>
            <person name="Rollins J.A."/>
            <person name="Lebrun M.H."/>
            <person name="Dickman M."/>
        </authorList>
    </citation>
    <scope>NUCLEOTIDE SEQUENCE [LARGE SCALE GENOMIC DNA]</scope>
    <source>
        <strain evidence="3">T4</strain>
    </source>
</reference>
<gene>
    <name evidence="2" type="ORF">BofuT4_P016300.1</name>
</gene>
<dbReference type="EMBL" id="FQ790337">
    <property type="protein sequence ID" value="CCD51324.1"/>
    <property type="molecule type" value="Genomic_DNA"/>
</dbReference>
<accession>G2YHY7</accession>
<dbReference type="HOGENOM" id="CLU_3050087_0_0_1"/>
<proteinExistence type="predicted"/>
<protein>
    <submittedName>
        <fullName evidence="2">Uncharacterized protein</fullName>
    </submittedName>
</protein>
<evidence type="ECO:0000313" key="3">
    <source>
        <dbReference type="Proteomes" id="UP000008177"/>
    </source>
</evidence>
<dbReference type="InParanoid" id="G2YHY7"/>
<evidence type="ECO:0000313" key="2">
    <source>
        <dbReference type="EMBL" id="CCD51324.1"/>
    </source>
</evidence>
<feature type="region of interest" description="Disordered" evidence="1">
    <location>
        <begin position="1"/>
        <end position="23"/>
    </location>
</feature>
<sequence>MEDSPYRHSAYTIQSQRDPRLPGWPSIAKRACNDCLPLPDYPIYPSSSTAYPAT</sequence>
<name>G2YHY7_BOTF4</name>
<dbReference type="AlphaFoldDB" id="G2YHY7"/>